<evidence type="ECO:0000256" key="1">
    <source>
        <dbReference type="ARBA" id="ARBA00001933"/>
    </source>
</evidence>
<comment type="similarity">
    <text evidence="2">In the C-terminal section; belongs to the class-I pyridoxal-phosphate-dependent aminotransferase family.</text>
</comment>
<keyword evidence="11" id="KW-1185">Reference proteome</keyword>
<evidence type="ECO:0000256" key="2">
    <source>
        <dbReference type="ARBA" id="ARBA00005384"/>
    </source>
</evidence>
<keyword evidence="7" id="KW-0238">DNA-binding</keyword>
<comment type="caution">
    <text evidence="10">The sequence shown here is derived from an EMBL/GenBank/DDBJ whole genome shotgun (WGS) entry which is preliminary data.</text>
</comment>
<dbReference type="InterPro" id="IPR036388">
    <property type="entry name" value="WH-like_DNA-bd_sf"/>
</dbReference>
<keyword evidence="3 10" id="KW-0032">Aminotransferase</keyword>
<dbReference type="EMBL" id="JAMBOL010000014">
    <property type="protein sequence ID" value="MCM3715336.1"/>
    <property type="molecule type" value="Genomic_DNA"/>
</dbReference>
<dbReference type="RefSeq" id="WP_251224090.1">
    <property type="nucleotide sequence ID" value="NZ_JAMBOL010000014.1"/>
</dbReference>
<dbReference type="InterPro" id="IPR036390">
    <property type="entry name" value="WH_DNA-bd_sf"/>
</dbReference>
<protein>
    <submittedName>
        <fullName evidence="10">PLP-dependent aminotransferase family protein</fullName>
    </submittedName>
</protein>
<dbReference type="Proteomes" id="UP001139179">
    <property type="component" value="Unassembled WGS sequence"/>
</dbReference>
<dbReference type="SUPFAM" id="SSF46785">
    <property type="entry name" value="Winged helix' DNA-binding domain"/>
    <property type="match status" value="1"/>
</dbReference>
<dbReference type="InterPro" id="IPR015424">
    <property type="entry name" value="PyrdxlP-dep_Trfase"/>
</dbReference>
<dbReference type="GO" id="GO:0030170">
    <property type="term" value="F:pyridoxal phosphate binding"/>
    <property type="evidence" value="ECO:0007669"/>
    <property type="project" value="InterPro"/>
</dbReference>
<dbReference type="InterPro" id="IPR015422">
    <property type="entry name" value="PyrdxlP-dep_Trfase_small"/>
</dbReference>
<dbReference type="InterPro" id="IPR004839">
    <property type="entry name" value="Aminotransferase_I/II_large"/>
</dbReference>
<dbReference type="Gene3D" id="3.40.640.10">
    <property type="entry name" value="Type I PLP-dependent aspartate aminotransferase-like (Major domain)"/>
    <property type="match status" value="1"/>
</dbReference>
<evidence type="ECO:0000256" key="3">
    <source>
        <dbReference type="ARBA" id="ARBA00022576"/>
    </source>
</evidence>
<dbReference type="FunFam" id="3.40.640.10:FF:000023">
    <property type="entry name" value="Transcriptional regulator, GntR family"/>
    <property type="match status" value="1"/>
</dbReference>
<sequence length="483" mass="53861">MSEINWKPVKSSSIPLYLQIVNFIRNKIMSGEWTIGTKLPSQRQLATSFEVNRSTVITALQELIAEGLLEAKAGSRTIVANNTWNVLAASSPNWPEYVQAGIHQPNKSLIQQINKAEAEPAILRLGTGELGSELIPADAMQQILTSLQHEPLSLGYEEPKGNMQLRETLSGYLRNKGIYASPSSILIVSGGLQALQLIAWGLLRKGSVILHEAPSYLNSLSMFESVGIRGVGIPLDSQGLQMERLVQLKRQHDAALLYTIPSFHNPTGAVMSEERRKQLTEIAHRETLPLIEDDVYGDLWFENAPPPPLKADDRGGNVLYLGSVSKALSPGLRIGWLVGPEQVIDRLADIKMQTDYGSSSLSQAVVNQWIRSGKYEAHLARLRASLLRRRDLMLDILKHSFSDCCTWNIPDGGFYIWLQLQKGISARKLFQHVLQKGILLNPGTIYDKFDDSHLRLSYAYPSESELIQGMQSLAKMIKEDFRQ</sequence>
<evidence type="ECO:0000256" key="6">
    <source>
        <dbReference type="ARBA" id="ARBA00023015"/>
    </source>
</evidence>
<organism evidence="10 11">
    <name type="scientific">Halalkalibacter oceani</name>
    <dbReference type="NCBI Taxonomy" id="1653776"/>
    <lineage>
        <taxon>Bacteria</taxon>
        <taxon>Bacillati</taxon>
        <taxon>Bacillota</taxon>
        <taxon>Bacilli</taxon>
        <taxon>Bacillales</taxon>
        <taxon>Bacillaceae</taxon>
        <taxon>Halalkalibacter</taxon>
    </lineage>
</organism>
<evidence type="ECO:0000256" key="7">
    <source>
        <dbReference type="ARBA" id="ARBA00023125"/>
    </source>
</evidence>
<dbReference type="GO" id="GO:0003677">
    <property type="term" value="F:DNA binding"/>
    <property type="evidence" value="ECO:0007669"/>
    <property type="project" value="UniProtKB-KW"/>
</dbReference>
<dbReference type="PROSITE" id="PS50949">
    <property type="entry name" value="HTH_GNTR"/>
    <property type="match status" value="1"/>
</dbReference>
<dbReference type="PRINTS" id="PR00035">
    <property type="entry name" value="HTHGNTR"/>
</dbReference>
<dbReference type="SMART" id="SM00345">
    <property type="entry name" value="HTH_GNTR"/>
    <property type="match status" value="1"/>
</dbReference>
<keyword evidence="4" id="KW-0808">Transferase</keyword>
<dbReference type="InterPro" id="IPR051446">
    <property type="entry name" value="HTH_trans_reg/aminotransferase"/>
</dbReference>
<dbReference type="FunFam" id="1.10.10.10:FF:000079">
    <property type="entry name" value="GntR family transcriptional regulator"/>
    <property type="match status" value="1"/>
</dbReference>
<evidence type="ECO:0000256" key="4">
    <source>
        <dbReference type="ARBA" id="ARBA00022679"/>
    </source>
</evidence>
<dbReference type="Pfam" id="PF00392">
    <property type="entry name" value="GntR"/>
    <property type="match status" value="1"/>
</dbReference>
<evidence type="ECO:0000256" key="5">
    <source>
        <dbReference type="ARBA" id="ARBA00022898"/>
    </source>
</evidence>
<reference evidence="10" key="1">
    <citation type="submission" date="2022-05" db="EMBL/GenBank/DDBJ databases">
        <title>Comparative Genomics of Spacecraft Associated Microbes.</title>
        <authorList>
            <person name="Tran M.T."/>
            <person name="Wright A."/>
            <person name="Seuylemezian A."/>
            <person name="Eisen J."/>
            <person name="Coil D."/>
        </authorList>
    </citation>
    <scope>NUCLEOTIDE SEQUENCE</scope>
    <source>
        <strain evidence="10">214.1.1</strain>
    </source>
</reference>
<dbReference type="PANTHER" id="PTHR46577">
    <property type="entry name" value="HTH-TYPE TRANSCRIPTIONAL REGULATORY PROTEIN GABR"/>
    <property type="match status" value="1"/>
</dbReference>
<dbReference type="InterPro" id="IPR015421">
    <property type="entry name" value="PyrdxlP-dep_Trfase_major"/>
</dbReference>
<dbReference type="CDD" id="cd00609">
    <property type="entry name" value="AAT_like"/>
    <property type="match status" value="1"/>
</dbReference>
<dbReference type="PANTHER" id="PTHR46577:SF2">
    <property type="entry name" value="TRANSCRIPTIONAL REGULATORY PROTEIN"/>
    <property type="match status" value="1"/>
</dbReference>
<proteinExistence type="inferred from homology"/>
<evidence type="ECO:0000259" key="9">
    <source>
        <dbReference type="PROSITE" id="PS50949"/>
    </source>
</evidence>
<dbReference type="CDD" id="cd07377">
    <property type="entry name" value="WHTH_GntR"/>
    <property type="match status" value="1"/>
</dbReference>
<evidence type="ECO:0000313" key="11">
    <source>
        <dbReference type="Proteomes" id="UP001139179"/>
    </source>
</evidence>
<evidence type="ECO:0000256" key="8">
    <source>
        <dbReference type="ARBA" id="ARBA00023163"/>
    </source>
</evidence>
<feature type="domain" description="HTH gntR-type" evidence="9">
    <location>
        <begin position="14"/>
        <end position="82"/>
    </location>
</feature>
<evidence type="ECO:0000313" key="10">
    <source>
        <dbReference type="EMBL" id="MCM3715336.1"/>
    </source>
</evidence>
<keyword evidence="5" id="KW-0663">Pyridoxal phosphate</keyword>
<dbReference type="Gene3D" id="3.90.1150.10">
    <property type="entry name" value="Aspartate Aminotransferase, domain 1"/>
    <property type="match status" value="1"/>
</dbReference>
<keyword evidence="8" id="KW-0804">Transcription</keyword>
<dbReference type="SUPFAM" id="SSF53383">
    <property type="entry name" value="PLP-dependent transferases"/>
    <property type="match status" value="1"/>
</dbReference>
<dbReference type="InterPro" id="IPR000524">
    <property type="entry name" value="Tscrpt_reg_HTH_GntR"/>
</dbReference>
<dbReference type="AlphaFoldDB" id="A0A9X2DRF8"/>
<name>A0A9X2DRF8_9BACI</name>
<gene>
    <name evidence="10" type="ORF">M3202_14790</name>
</gene>
<accession>A0A9X2DRF8</accession>
<dbReference type="GO" id="GO:0008483">
    <property type="term" value="F:transaminase activity"/>
    <property type="evidence" value="ECO:0007669"/>
    <property type="project" value="UniProtKB-KW"/>
</dbReference>
<dbReference type="Gene3D" id="1.10.10.10">
    <property type="entry name" value="Winged helix-like DNA-binding domain superfamily/Winged helix DNA-binding domain"/>
    <property type="match status" value="1"/>
</dbReference>
<keyword evidence="6" id="KW-0805">Transcription regulation</keyword>
<comment type="cofactor">
    <cofactor evidence="1">
        <name>pyridoxal 5'-phosphate</name>
        <dbReference type="ChEBI" id="CHEBI:597326"/>
    </cofactor>
</comment>
<dbReference type="GO" id="GO:0003700">
    <property type="term" value="F:DNA-binding transcription factor activity"/>
    <property type="evidence" value="ECO:0007669"/>
    <property type="project" value="InterPro"/>
</dbReference>
<dbReference type="Pfam" id="PF00155">
    <property type="entry name" value="Aminotran_1_2"/>
    <property type="match status" value="1"/>
</dbReference>